<organism evidence="3 4">
    <name type="scientific">Lentithecium fluviatile CBS 122367</name>
    <dbReference type="NCBI Taxonomy" id="1168545"/>
    <lineage>
        <taxon>Eukaryota</taxon>
        <taxon>Fungi</taxon>
        <taxon>Dikarya</taxon>
        <taxon>Ascomycota</taxon>
        <taxon>Pezizomycotina</taxon>
        <taxon>Dothideomycetes</taxon>
        <taxon>Pleosporomycetidae</taxon>
        <taxon>Pleosporales</taxon>
        <taxon>Massarineae</taxon>
        <taxon>Lentitheciaceae</taxon>
        <taxon>Lentithecium</taxon>
    </lineage>
</organism>
<accession>A0A6G1J6N8</accession>
<feature type="region of interest" description="Disordered" evidence="2">
    <location>
        <begin position="285"/>
        <end position="312"/>
    </location>
</feature>
<gene>
    <name evidence="3" type="ORF">K458DRAFT_430052</name>
</gene>
<proteinExistence type="predicted"/>
<feature type="coiled-coil region" evidence="1">
    <location>
        <begin position="227"/>
        <end position="258"/>
    </location>
</feature>
<dbReference type="OrthoDB" id="3762311at2759"/>
<dbReference type="Proteomes" id="UP000799291">
    <property type="component" value="Unassembled WGS sequence"/>
</dbReference>
<sequence>MAPSGAKSPKPLAPQQQSVFQPLELVDIRTMSAPERHALALGPRVNIYKGGGMDDIIAEIPVRLVKQASLISRTLLASPKFGTHFPYDCDKEGVLEFLRYLVYLTRTEDRPVPMVRKDKTREDLCICGGAYLLGMQKYTEHIYKHYWDYWTETIPDYEEIDIITQLPASMDKNARLFNKIANDLAVLVRHDTAPDPEEFKDYLETKNLRLRDAITEINNVHAYYVKKEEEHVERQRKMEEADRAREELLEAKVEREREMHVQEKHKFEAINARNAALESSIKEKMKKAGQMFTTEEKQHWVRTRGTRPPKGR</sequence>
<evidence type="ECO:0000313" key="3">
    <source>
        <dbReference type="EMBL" id="KAF2686176.1"/>
    </source>
</evidence>
<name>A0A6G1J6N8_9PLEO</name>
<evidence type="ECO:0000256" key="2">
    <source>
        <dbReference type="SAM" id="MobiDB-lite"/>
    </source>
</evidence>
<reference evidence="3" key="1">
    <citation type="journal article" date="2020" name="Stud. Mycol.">
        <title>101 Dothideomycetes genomes: a test case for predicting lifestyles and emergence of pathogens.</title>
        <authorList>
            <person name="Haridas S."/>
            <person name="Albert R."/>
            <person name="Binder M."/>
            <person name="Bloem J."/>
            <person name="Labutti K."/>
            <person name="Salamov A."/>
            <person name="Andreopoulos B."/>
            <person name="Baker S."/>
            <person name="Barry K."/>
            <person name="Bills G."/>
            <person name="Bluhm B."/>
            <person name="Cannon C."/>
            <person name="Castanera R."/>
            <person name="Culley D."/>
            <person name="Daum C."/>
            <person name="Ezra D."/>
            <person name="Gonzalez J."/>
            <person name="Henrissat B."/>
            <person name="Kuo A."/>
            <person name="Liang C."/>
            <person name="Lipzen A."/>
            <person name="Lutzoni F."/>
            <person name="Magnuson J."/>
            <person name="Mondo S."/>
            <person name="Nolan M."/>
            <person name="Ohm R."/>
            <person name="Pangilinan J."/>
            <person name="Park H.-J."/>
            <person name="Ramirez L."/>
            <person name="Alfaro M."/>
            <person name="Sun H."/>
            <person name="Tritt A."/>
            <person name="Yoshinaga Y."/>
            <person name="Zwiers L.-H."/>
            <person name="Turgeon B."/>
            <person name="Goodwin S."/>
            <person name="Spatafora J."/>
            <person name="Crous P."/>
            <person name="Grigoriev I."/>
        </authorList>
    </citation>
    <scope>NUCLEOTIDE SEQUENCE</scope>
    <source>
        <strain evidence="3">CBS 122367</strain>
    </source>
</reference>
<keyword evidence="4" id="KW-1185">Reference proteome</keyword>
<feature type="compositionally biased region" description="Basic residues" evidence="2">
    <location>
        <begin position="300"/>
        <end position="312"/>
    </location>
</feature>
<keyword evidence="1" id="KW-0175">Coiled coil</keyword>
<dbReference type="EMBL" id="MU005577">
    <property type="protein sequence ID" value="KAF2686176.1"/>
    <property type="molecule type" value="Genomic_DNA"/>
</dbReference>
<evidence type="ECO:0000313" key="4">
    <source>
        <dbReference type="Proteomes" id="UP000799291"/>
    </source>
</evidence>
<evidence type="ECO:0000256" key="1">
    <source>
        <dbReference type="SAM" id="Coils"/>
    </source>
</evidence>
<dbReference type="AlphaFoldDB" id="A0A6G1J6N8"/>
<protein>
    <submittedName>
        <fullName evidence="3">Uncharacterized protein</fullName>
    </submittedName>
</protein>